<organism evidence="3 4">
    <name type="scientific">Savagea faecisuis</name>
    <dbReference type="NCBI Taxonomy" id="1274803"/>
    <lineage>
        <taxon>Bacteria</taxon>
        <taxon>Bacillati</taxon>
        <taxon>Bacillota</taxon>
        <taxon>Bacilli</taxon>
        <taxon>Bacillales</taxon>
        <taxon>Caryophanaceae</taxon>
        <taxon>Savagea</taxon>
    </lineage>
</organism>
<evidence type="ECO:0000313" key="4">
    <source>
        <dbReference type="Proteomes" id="UP001596976"/>
    </source>
</evidence>
<dbReference type="Proteomes" id="UP001596976">
    <property type="component" value="Unassembled WGS sequence"/>
</dbReference>
<feature type="domain" description="Filamentation induced by cAMP protein Fic-like C-terminal" evidence="2">
    <location>
        <begin position="406"/>
        <end position="462"/>
    </location>
</feature>
<sequence length="472" mass="54269">MKEARILEKLKKGESLTVEFKESKNKLNKDVFESVCAFLNRNGGHLFLGVKDDGKILGIEKDSVSRIKDNFVTLMNNPDKINPTFYLNVQEIEIEGKTILYILVPESSQVHRCSGKIYDRNEDADIDITNNTNLVSVMYMRKQSTYSENTIFPAVTLEELRADIFHKVKKLAANQRINHPWESMSNLDLLKSAGLFIKDLQSGQTGITLAGILIFGSDQLIFNTIPHYKTDAILRVENVDRYDDRDDIRTNLIDSYERLMQFVAKHLNDKFYLEKDQRVNIRDRIFREVVSNILIHREYLNPFPAKFIIEKHRVVTENSNKAHGNGMIDPENFSPFPKNPKIANFFKEIGWVDELGSGIRNIVKYNKIYSGVEAKFIEGDVFRTIIPLGAKENESSGDTGVDEETKKILEFCKTPRSRQEIQDYMGIKSSSYIREKVLNPLIRGGLLELTVPDKPTSPKQKYYFKEITPPIE</sequence>
<dbReference type="EMBL" id="JBHTJF010000016">
    <property type="protein sequence ID" value="MFD0942885.1"/>
    <property type="molecule type" value="Genomic_DNA"/>
</dbReference>
<dbReference type="Gene3D" id="3.30.565.60">
    <property type="match status" value="1"/>
</dbReference>
<evidence type="ECO:0000259" key="1">
    <source>
        <dbReference type="Pfam" id="PF04326"/>
    </source>
</evidence>
<dbReference type="InterPro" id="IPR038475">
    <property type="entry name" value="RecG_C_sf"/>
</dbReference>
<evidence type="ECO:0000313" key="3">
    <source>
        <dbReference type="EMBL" id="MFD0942885.1"/>
    </source>
</evidence>
<keyword evidence="4" id="KW-1185">Reference proteome</keyword>
<gene>
    <name evidence="3" type="ORF">ACFQ0V_03775</name>
</gene>
<dbReference type="Pfam" id="PF04326">
    <property type="entry name" value="SLFN_AlbA_2"/>
    <property type="match status" value="1"/>
</dbReference>
<dbReference type="InterPro" id="IPR007421">
    <property type="entry name" value="Schlafen_AlbA_2_dom"/>
</dbReference>
<feature type="domain" description="Schlafen AlbA-2" evidence="1">
    <location>
        <begin position="14"/>
        <end position="124"/>
    </location>
</feature>
<accession>A0ABW3GY71</accession>
<dbReference type="Pfam" id="PF21247">
    <property type="entry name" value="Fic-like_C"/>
    <property type="match status" value="1"/>
</dbReference>
<dbReference type="Gene3D" id="3.30.950.30">
    <property type="entry name" value="Schlafen, AAA domain"/>
    <property type="match status" value="1"/>
</dbReference>
<dbReference type="PANTHER" id="PTHR30595">
    <property type="entry name" value="GLPR-RELATED TRANSCRIPTIONAL REPRESSOR"/>
    <property type="match status" value="1"/>
</dbReference>
<proteinExistence type="predicted"/>
<dbReference type="RefSeq" id="WP_381009877.1">
    <property type="nucleotide sequence ID" value="NZ_JBHTJF010000016.1"/>
</dbReference>
<dbReference type="InterPro" id="IPR049514">
    <property type="entry name" value="Fic-like_C"/>
</dbReference>
<dbReference type="InterPro" id="IPR038461">
    <property type="entry name" value="Schlafen_AlbA_2_dom_sf"/>
</dbReference>
<reference evidence="4" key="1">
    <citation type="journal article" date="2019" name="Int. J. Syst. Evol. Microbiol.">
        <title>The Global Catalogue of Microorganisms (GCM) 10K type strain sequencing project: providing services to taxonomists for standard genome sequencing and annotation.</title>
        <authorList>
            <consortium name="The Broad Institute Genomics Platform"/>
            <consortium name="The Broad Institute Genome Sequencing Center for Infectious Disease"/>
            <person name="Wu L."/>
            <person name="Ma J."/>
        </authorList>
    </citation>
    <scope>NUCLEOTIDE SEQUENCE [LARGE SCALE GENOMIC DNA]</scope>
    <source>
        <strain evidence="4">CCUG 63563</strain>
    </source>
</reference>
<name>A0ABW3GY71_9BACL</name>
<evidence type="ECO:0000259" key="2">
    <source>
        <dbReference type="Pfam" id="PF21247"/>
    </source>
</evidence>
<comment type="caution">
    <text evidence="3">The sequence shown here is derived from an EMBL/GenBank/DDBJ whole genome shotgun (WGS) entry which is preliminary data.</text>
</comment>
<dbReference type="PANTHER" id="PTHR30595:SF6">
    <property type="entry name" value="SCHLAFEN ALBA-2 DOMAIN-CONTAINING PROTEIN"/>
    <property type="match status" value="1"/>
</dbReference>
<protein>
    <submittedName>
        <fullName evidence="3">RNA-binding domain-containing protein</fullName>
    </submittedName>
</protein>